<dbReference type="AlphaFoldDB" id="A0A0U3CW07"/>
<organism evidence="1 2">
    <name type="scientific">Roseateles depolymerans</name>
    <dbReference type="NCBI Taxonomy" id="76731"/>
    <lineage>
        <taxon>Bacteria</taxon>
        <taxon>Pseudomonadati</taxon>
        <taxon>Pseudomonadota</taxon>
        <taxon>Betaproteobacteria</taxon>
        <taxon>Burkholderiales</taxon>
        <taxon>Sphaerotilaceae</taxon>
        <taxon>Roseateles</taxon>
    </lineage>
</organism>
<gene>
    <name evidence="1" type="ORF">RD2015_1032</name>
</gene>
<dbReference type="RefSeq" id="WP_198164899.1">
    <property type="nucleotide sequence ID" value="NZ_CP013729.1"/>
</dbReference>
<protein>
    <submittedName>
        <fullName evidence="1">Hydroxyneurosporene synthase</fullName>
    </submittedName>
</protein>
<evidence type="ECO:0000313" key="2">
    <source>
        <dbReference type="Proteomes" id="UP000060699"/>
    </source>
</evidence>
<evidence type="ECO:0000313" key="1">
    <source>
        <dbReference type="EMBL" id="ALV05526.1"/>
    </source>
</evidence>
<reference evidence="1 2" key="1">
    <citation type="submission" date="2015-12" db="EMBL/GenBank/DDBJ databases">
        <title>Complete genome of Roseateles depolymerans KCTC 42856.</title>
        <authorList>
            <person name="Kim K.M."/>
        </authorList>
    </citation>
    <scope>NUCLEOTIDE SEQUENCE [LARGE SCALE GENOMIC DNA]</scope>
    <source>
        <strain evidence="1 2">KCTC 42856</strain>
    </source>
</reference>
<dbReference type="CDD" id="cd21471">
    <property type="entry name" value="CrtC-like"/>
    <property type="match status" value="1"/>
</dbReference>
<dbReference type="EMBL" id="CP013729">
    <property type="protein sequence ID" value="ALV05526.1"/>
    <property type="molecule type" value="Genomic_DNA"/>
</dbReference>
<proteinExistence type="predicted"/>
<dbReference type="KEGG" id="rdp:RD2015_1032"/>
<sequence>MVPPGGYAWWYVDAVSDVQPDGSVQALTLIAFIGSVFSPYYAWARRRHGDDGAPAQAHCAINVSLYRRAPGDDGFSRLWTMTERGAAALARDAQRLAIGPSQLQWQADGGLQIDLDEWTVPWPQRIRGRITVRPGAMPGWSFSLDREGRHQWQPISPSSRVEVDLQSPRRHWQGDAYVDANHGSRPLVRDFRSWQWQRATRPDGRTSLLYEVQPTTGDGQALALSIDPDGHVRSLPPPPRQALPASAWQVARHSRGHRAPQLLATLESGPFYCRSLLRDADSGALALHESLSLQRFDQRWVQALLPFRMPRRAAWAGSR</sequence>
<dbReference type="PATRIC" id="fig|76731.3.peg.1051"/>
<keyword evidence="2" id="KW-1185">Reference proteome</keyword>
<dbReference type="Proteomes" id="UP000060699">
    <property type="component" value="Chromosome"/>
</dbReference>
<dbReference type="STRING" id="76731.RD2015_1032"/>
<dbReference type="SUPFAM" id="SSF159245">
    <property type="entry name" value="AttH-like"/>
    <property type="match status" value="1"/>
</dbReference>
<accession>A0A0U3CW07</accession>
<name>A0A0U3CW07_9BURK</name>